<dbReference type="Proteomes" id="UP001341840">
    <property type="component" value="Unassembled WGS sequence"/>
</dbReference>
<evidence type="ECO:0000256" key="1">
    <source>
        <dbReference type="SAM" id="MobiDB-lite"/>
    </source>
</evidence>
<protein>
    <submittedName>
        <fullName evidence="2">Uncharacterized protein</fullName>
    </submittedName>
</protein>
<proteinExistence type="predicted"/>
<comment type="caution">
    <text evidence="2">The sequence shown here is derived from an EMBL/GenBank/DDBJ whole genome shotgun (WGS) entry which is preliminary data.</text>
</comment>
<evidence type="ECO:0000313" key="3">
    <source>
        <dbReference type="Proteomes" id="UP001341840"/>
    </source>
</evidence>
<feature type="region of interest" description="Disordered" evidence="1">
    <location>
        <begin position="1"/>
        <end position="30"/>
    </location>
</feature>
<organism evidence="2 3">
    <name type="scientific">Stylosanthes scabra</name>
    <dbReference type="NCBI Taxonomy" id="79078"/>
    <lineage>
        <taxon>Eukaryota</taxon>
        <taxon>Viridiplantae</taxon>
        <taxon>Streptophyta</taxon>
        <taxon>Embryophyta</taxon>
        <taxon>Tracheophyta</taxon>
        <taxon>Spermatophyta</taxon>
        <taxon>Magnoliopsida</taxon>
        <taxon>eudicotyledons</taxon>
        <taxon>Gunneridae</taxon>
        <taxon>Pentapetalae</taxon>
        <taxon>rosids</taxon>
        <taxon>fabids</taxon>
        <taxon>Fabales</taxon>
        <taxon>Fabaceae</taxon>
        <taxon>Papilionoideae</taxon>
        <taxon>50 kb inversion clade</taxon>
        <taxon>dalbergioids sensu lato</taxon>
        <taxon>Dalbergieae</taxon>
        <taxon>Pterocarpus clade</taxon>
        <taxon>Stylosanthes</taxon>
    </lineage>
</organism>
<accession>A0ABU6TMD0</accession>
<sequence length="108" mass="11612">MGKKAKDKGKDKANGSKRKGTGGQSSRELPTVVEEDVSVVDNQILCVFYSVLALFGPVKNSSMSHEVYEVFWALGESQSWSFSGSGLKITFLGPSAGRGRQWANSPLA</sequence>
<dbReference type="EMBL" id="JASCZI010091327">
    <property type="protein sequence ID" value="MED6149949.1"/>
    <property type="molecule type" value="Genomic_DNA"/>
</dbReference>
<evidence type="ECO:0000313" key="2">
    <source>
        <dbReference type="EMBL" id="MED6149949.1"/>
    </source>
</evidence>
<name>A0ABU6TMD0_9FABA</name>
<keyword evidence="3" id="KW-1185">Reference proteome</keyword>
<reference evidence="2 3" key="1">
    <citation type="journal article" date="2023" name="Plants (Basel)">
        <title>Bridging the Gap: Combining Genomics and Transcriptomics Approaches to Understand Stylosanthes scabra, an Orphan Legume from the Brazilian Caatinga.</title>
        <authorList>
            <person name="Ferreira-Neto J.R.C."/>
            <person name="da Silva M.D."/>
            <person name="Binneck E."/>
            <person name="de Melo N.F."/>
            <person name="da Silva R.H."/>
            <person name="de Melo A.L.T.M."/>
            <person name="Pandolfi V."/>
            <person name="Bustamante F.O."/>
            <person name="Brasileiro-Vidal A.C."/>
            <person name="Benko-Iseppon A.M."/>
        </authorList>
    </citation>
    <scope>NUCLEOTIDE SEQUENCE [LARGE SCALE GENOMIC DNA]</scope>
    <source>
        <tissue evidence="2">Leaves</tissue>
    </source>
</reference>
<gene>
    <name evidence="2" type="ORF">PIB30_067504</name>
</gene>